<accession>A0A0G0BHX2</accession>
<organism evidence="1 2">
    <name type="scientific">Candidatus Nomurabacteria bacterium GW2011_GWF1_31_48</name>
    <dbReference type="NCBI Taxonomy" id="1618767"/>
    <lineage>
        <taxon>Bacteria</taxon>
        <taxon>Candidatus Nomuraibacteriota</taxon>
    </lineage>
</organism>
<comment type="caution">
    <text evidence="1">The sequence shown here is derived from an EMBL/GenBank/DDBJ whole genome shotgun (WGS) entry which is preliminary data.</text>
</comment>
<protein>
    <submittedName>
        <fullName evidence="1">Uncharacterized protein</fullName>
    </submittedName>
</protein>
<evidence type="ECO:0000313" key="1">
    <source>
        <dbReference type="EMBL" id="KKP30617.1"/>
    </source>
</evidence>
<dbReference type="AlphaFoldDB" id="A0A0G0BHX2"/>
<proteinExistence type="predicted"/>
<sequence>KREASQDSRTGDAWPSSVRGLNCSLKWGNERNPRCVLQVSHDTAPAKEHNYQLSITNYE</sequence>
<dbReference type="EMBL" id="LBOG01000001">
    <property type="protein sequence ID" value="KKP30617.1"/>
    <property type="molecule type" value="Genomic_DNA"/>
</dbReference>
<evidence type="ECO:0000313" key="2">
    <source>
        <dbReference type="Proteomes" id="UP000034934"/>
    </source>
</evidence>
<feature type="non-terminal residue" evidence="1">
    <location>
        <position position="1"/>
    </location>
</feature>
<dbReference type="Proteomes" id="UP000034934">
    <property type="component" value="Unassembled WGS sequence"/>
</dbReference>
<gene>
    <name evidence="1" type="ORF">UR19_C0001G0001</name>
</gene>
<reference evidence="1 2" key="1">
    <citation type="journal article" date="2015" name="Nature">
        <title>rRNA introns, odd ribosomes, and small enigmatic genomes across a large radiation of phyla.</title>
        <authorList>
            <person name="Brown C.T."/>
            <person name="Hug L.A."/>
            <person name="Thomas B.C."/>
            <person name="Sharon I."/>
            <person name="Castelle C.J."/>
            <person name="Singh A."/>
            <person name="Wilkins M.J."/>
            <person name="Williams K.H."/>
            <person name="Banfield J.F."/>
        </authorList>
    </citation>
    <scope>NUCLEOTIDE SEQUENCE [LARGE SCALE GENOMIC DNA]</scope>
</reference>
<name>A0A0G0BHX2_9BACT</name>